<dbReference type="PANTHER" id="PTHR11280">
    <property type="entry name" value="GLUCOSAMINE-6-PHOSPHATE ISOMERASE"/>
    <property type="match status" value="1"/>
</dbReference>
<evidence type="ECO:0000313" key="9">
    <source>
        <dbReference type="Proteomes" id="UP000476934"/>
    </source>
</evidence>
<dbReference type="GO" id="GO:0019262">
    <property type="term" value="P:N-acetylneuraminate catabolic process"/>
    <property type="evidence" value="ECO:0007669"/>
    <property type="project" value="UniProtKB-UniRule"/>
</dbReference>
<dbReference type="GO" id="GO:0006046">
    <property type="term" value="P:N-acetylglucosamine catabolic process"/>
    <property type="evidence" value="ECO:0007669"/>
    <property type="project" value="UniProtKB-UniRule"/>
</dbReference>
<evidence type="ECO:0000256" key="3">
    <source>
        <dbReference type="ARBA" id="ARBA00023277"/>
    </source>
</evidence>
<proteinExistence type="inferred from homology"/>
<dbReference type="HAMAP" id="MF_01241">
    <property type="entry name" value="GlcN6P_deamin"/>
    <property type="match status" value="1"/>
</dbReference>
<feature type="active site" description="For ring-opening step" evidence="4">
    <location>
        <position position="129"/>
    </location>
</feature>
<dbReference type="OrthoDB" id="9791139at2"/>
<dbReference type="UniPathway" id="UPA00629">
    <property type="reaction ID" value="UER00684"/>
</dbReference>
<evidence type="ECO:0000256" key="2">
    <source>
        <dbReference type="ARBA" id="ARBA00022801"/>
    </source>
</evidence>
<dbReference type="Pfam" id="PF01182">
    <property type="entry name" value="Glucosamine_iso"/>
    <property type="match status" value="1"/>
</dbReference>
<dbReference type="RefSeq" id="WP_035353285.1">
    <property type="nucleotide sequence ID" value="NZ_JAAIWK010000004.1"/>
</dbReference>
<comment type="catalytic activity">
    <reaction evidence="1 4">
        <text>alpha-D-glucosamine 6-phosphate + H2O = beta-D-fructose 6-phosphate + NH4(+)</text>
        <dbReference type="Rhea" id="RHEA:12172"/>
        <dbReference type="ChEBI" id="CHEBI:15377"/>
        <dbReference type="ChEBI" id="CHEBI:28938"/>
        <dbReference type="ChEBI" id="CHEBI:57634"/>
        <dbReference type="ChEBI" id="CHEBI:75989"/>
        <dbReference type="EC" id="3.5.99.6"/>
    </reaction>
</comment>
<dbReference type="PANTHER" id="PTHR11280:SF5">
    <property type="entry name" value="GLUCOSAMINE-6-PHOSPHATE ISOMERASE"/>
    <property type="match status" value="1"/>
</dbReference>
<evidence type="ECO:0000256" key="4">
    <source>
        <dbReference type="HAMAP-Rule" id="MF_01241"/>
    </source>
</evidence>
<dbReference type="EC" id="3.5.99.6" evidence="4"/>
<dbReference type="AlphaFoldDB" id="A0A0A6VDS1"/>
<dbReference type="Gene3D" id="3.40.50.1360">
    <property type="match status" value="1"/>
</dbReference>
<evidence type="ECO:0000259" key="5">
    <source>
        <dbReference type="Pfam" id="PF01182"/>
    </source>
</evidence>
<dbReference type="EMBL" id="JAAIWK010000004">
    <property type="protein sequence ID" value="NEY19146.1"/>
    <property type="molecule type" value="Genomic_DNA"/>
</dbReference>
<sequence>MEMYTFSTKEQASAFAFELIEAGIKNGEVRTLGLATGGTPDKLYECMRKSNIDVSEITTVNLDEYVGLAPENEHSYHYYMEKELFSHLHFKQSYLPNGMAANLQGECDRYENILAEHPVDLQVLGIGKNGHIGFNEPGTSFQSRTHIVELTSSTREANRRFFKREEDVPTHAISMGIHSIMSAKKIVLLAFGEEKAEAVQQMINGHVDEQCPATVLQTHENVIVITDTLAASKIKG</sequence>
<evidence type="ECO:0000313" key="8">
    <source>
        <dbReference type="Proteomes" id="UP000030588"/>
    </source>
</evidence>
<comment type="caution">
    <text evidence="6">The sequence shown here is derived from an EMBL/GenBank/DDBJ whole genome shotgun (WGS) entry which is preliminary data.</text>
</comment>
<keyword evidence="2 4" id="KW-0378">Hydrolase</keyword>
<dbReference type="GO" id="GO:0004342">
    <property type="term" value="F:glucosamine-6-phosphate deaminase activity"/>
    <property type="evidence" value="ECO:0007669"/>
    <property type="project" value="UniProtKB-UniRule"/>
</dbReference>
<protein>
    <recommendedName>
        <fullName evidence="4">Glucosamine-6-phosphate deaminase</fullName>
        <ecNumber evidence="4">3.5.99.6</ecNumber>
    </recommendedName>
    <alternativeName>
        <fullName evidence="4">GlcN6P deaminase</fullName>
        <shortName evidence="4">GNPDA</shortName>
    </alternativeName>
    <alternativeName>
        <fullName evidence="4">Glucosamine-6-phosphate isomerase</fullName>
    </alternativeName>
</protein>
<comment type="caution">
    <text evidence="4">Lacks conserved residue(s) required for the propagation of feature annotation.</text>
</comment>
<dbReference type="GO" id="GO:0006043">
    <property type="term" value="P:glucosamine catabolic process"/>
    <property type="evidence" value="ECO:0007669"/>
    <property type="project" value="TreeGrafter"/>
</dbReference>
<evidence type="ECO:0000313" key="7">
    <source>
        <dbReference type="EMBL" id="NEY19146.1"/>
    </source>
</evidence>
<reference evidence="7 9" key="3">
    <citation type="submission" date="2020-03" db="EMBL/GenBank/DDBJ databases">
        <title>Bacillus aquiflavi sp. nov., isolated from yellow water of strong flavor Chinese baijiu in Yibin region of China.</title>
        <authorList>
            <person name="Xie J."/>
        </authorList>
    </citation>
    <scope>NUCLEOTIDE SEQUENCE [LARGE SCALE GENOMIC DNA]</scope>
    <source>
        <strain evidence="7 9">Gsoil 114</strain>
    </source>
</reference>
<name>A0A0A6VDS1_9BACI</name>
<comment type="function">
    <text evidence="4">Catalyzes the reversible isomerization-deamination of glucosamine 6-phosphate (GlcN6P) to form fructose 6-phosphate (Fru6P) and ammonium ion.</text>
</comment>
<dbReference type="GO" id="GO:0005975">
    <property type="term" value="P:carbohydrate metabolic process"/>
    <property type="evidence" value="ECO:0007669"/>
    <property type="project" value="InterPro"/>
</dbReference>
<dbReference type="InterPro" id="IPR004547">
    <property type="entry name" value="Glucosamine6P_isomerase"/>
</dbReference>
<dbReference type="InterPro" id="IPR018321">
    <property type="entry name" value="Glucosamine6P_isomerase_CS"/>
</dbReference>
<dbReference type="GO" id="GO:0005737">
    <property type="term" value="C:cytoplasm"/>
    <property type="evidence" value="ECO:0007669"/>
    <property type="project" value="TreeGrafter"/>
</dbReference>
<dbReference type="InterPro" id="IPR037171">
    <property type="entry name" value="NagB/RpiA_transferase-like"/>
</dbReference>
<accession>A0A0A6VDS1</accession>
<dbReference type="Proteomes" id="UP000030588">
    <property type="component" value="Unassembled WGS sequence"/>
</dbReference>
<gene>
    <name evidence="4 7" type="primary">nagB</name>
    <name evidence="7" type="ORF">G4D61_04080</name>
    <name evidence="6" type="ORF">NG54_03615</name>
</gene>
<feature type="active site" description="Proton acceptor; for ring-opening step" evidence="4">
    <location>
        <position position="131"/>
    </location>
</feature>
<evidence type="ECO:0000313" key="6">
    <source>
        <dbReference type="EMBL" id="KHD86405.1"/>
    </source>
</evidence>
<keyword evidence="9" id="KW-1185">Reference proteome</keyword>
<comment type="similarity">
    <text evidence="4">Belongs to the glucosamine/galactosamine-6-phosphate isomerase family. NagB subfamily.</text>
</comment>
<dbReference type="GO" id="GO:0042802">
    <property type="term" value="F:identical protein binding"/>
    <property type="evidence" value="ECO:0007669"/>
    <property type="project" value="TreeGrafter"/>
</dbReference>
<dbReference type="STRING" id="363870.NG54_03615"/>
<dbReference type="SUPFAM" id="SSF100950">
    <property type="entry name" value="NagB/RpiA/CoA transferase-like"/>
    <property type="match status" value="1"/>
</dbReference>
<feature type="active site" description="Proton acceptor; for enolization step" evidence="4">
    <location>
        <position position="63"/>
    </location>
</feature>
<dbReference type="Proteomes" id="UP000476934">
    <property type="component" value="Unassembled WGS sequence"/>
</dbReference>
<dbReference type="EMBL" id="JRUN01000006">
    <property type="protein sequence ID" value="KHD86405.1"/>
    <property type="molecule type" value="Genomic_DNA"/>
</dbReference>
<dbReference type="NCBIfam" id="TIGR00502">
    <property type="entry name" value="nagB"/>
    <property type="match status" value="1"/>
</dbReference>
<dbReference type="PROSITE" id="PS01161">
    <property type="entry name" value="GLC_GALNAC_ISOMERASE"/>
    <property type="match status" value="1"/>
</dbReference>
<dbReference type="CDD" id="cd01399">
    <property type="entry name" value="GlcN6P_deaminase"/>
    <property type="match status" value="1"/>
</dbReference>
<dbReference type="FunFam" id="3.40.50.1360:FF:000003">
    <property type="entry name" value="Glucosamine-6-phosphate deaminase"/>
    <property type="match status" value="1"/>
</dbReference>
<comment type="pathway">
    <text evidence="4">Amino-sugar metabolism; N-acetylneuraminate degradation; D-fructose 6-phosphate from N-acetylneuraminate: step 5/5.</text>
</comment>
<feature type="active site" description="For ring-opening step" evidence="4">
    <location>
        <position position="136"/>
    </location>
</feature>
<reference evidence="7 9" key="2">
    <citation type="submission" date="2020-02" db="EMBL/GenBank/DDBJ databases">
        <authorList>
            <person name="Feng H."/>
        </authorList>
    </citation>
    <scope>NUCLEOTIDE SEQUENCE [LARGE SCALE GENOMIC DNA]</scope>
    <source>
        <strain evidence="7 9">Gsoil 114</strain>
    </source>
</reference>
<keyword evidence="3 4" id="KW-0119">Carbohydrate metabolism</keyword>
<feature type="domain" description="Glucosamine/galactosamine-6-phosphate isomerase" evidence="5">
    <location>
        <begin position="11"/>
        <end position="222"/>
    </location>
</feature>
<reference evidence="6 8" key="1">
    <citation type="submission" date="2014-10" db="EMBL/GenBank/DDBJ databases">
        <title>Draft genome of phytase producing Bacillus ginsengihumi strain M2.11.</title>
        <authorList>
            <person name="Toymentseva A."/>
            <person name="Boulygina E.A."/>
            <person name="Kazakov S.V."/>
            <person name="Kayumov I."/>
            <person name="Suleimanova A.D."/>
            <person name="Mardanova A.M."/>
            <person name="Maria S.N."/>
            <person name="Sergey M.Y."/>
            <person name="Sharipova M.R."/>
        </authorList>
    </citation>
    <scope>NUCLEOTIDE SEQUENCE [LARGE SCALE GENOMIC DNA]</scope>
    <source>
        <strain evidence="6 8">M2.11</strain>
    </source>
</reference>
<evidence type="ECO:0000256" key="1">
    <source>
        <dbReference type="ARBA" id="ARBA00000644"/>
    </source>
</evidence>
<dbReference type="InterPro" id="IPR006148">
    <property type="entry name" value="Glc/Gal-6P_isomerase"/>
</dbReference>
<organism evidence="6 8">
    <name type="scientific">Heyndrickxia ginsengihumi</name>
    <dbReference type="NCBI Taxonomy" id="363870"/>
    <lineage>
        <taxon>Bacteria</taxon>
        <taxon>Bacillati</taxon>
        <taxon>Bacillota</taxon>
        <taxon>Bacilli</taxon>
        <taxon>Bacillales</taxon>
        <taxon>Bacillaceae</taxon>
        <taxon>Heyndrickxia</taxon>
    </lineage>
</organism>